<dbReference type="Pfam" id="PF08767">
    <property type="entry name" value="CRM1_C"/>
    <property type="match status" value="1"/>
</dbReference>
<accession>A0A821SVJ5</accession>
<keyword evidence="3" id="KW-0813">Transport</keyword>
<dbReference type="InterPro" id="IPR014877">
    <property type="entry name" value="XPO1_C_dom"/>
</dbReference>
<evidence type="ECO:0000259" key="6">
    <source>
        <dbReference type="Pfam" id="PF08767"/>
    </source>
</evidence>
<dbReference type="Proteomes" id="UP000663873">
    <property type="component" value="Unassembled WGS sequence"/>
</dbReference>
<evidence type="ECO:0000313" key="8">
    <source>
        <dbReference type="Proteomes" id="UP000663873"/>
    </source>
</evidence>
<dbReference type="Gene3D" id="1.25.10.10">
    <property type="entry name" value="Leucine-rich Repeat Variant"/>
    <property type="match status" value="1"/>
</dbReference>
<dbReference type="InterPro" id="IPR011989">
    <property type="entry name" value="ARM-like"/>
</dbReference>
<keyword evidence="8" id="KW-1185">Reference proteome</keyword>
<name>A0A821SVJ5_9BILA</name>
<evidence type="ECO:0000256" key="4">
    <source>
        <dbReference type="ARBA" id="ARBA00022927"/>
    </source>
</evidence>
<evidence type="ECO:0000313" key="7">
    <source>
        <dbReference type="EMBL" id="CAF4866060.1"/>
    </source>
</evidence>
<reference evidence="7" key="1">
    <citation type="submission" date="2021-02" db="EMBL/GenBank/DDBJ databases">
        <authorList>
            <person name="Nowell W R."/>
        </authorList>
    </citation>
    <scope>NUCLEOTIDE SEQUENCE</scope>
</reference>
<comment type="similarity">
    <text evidence="2">Belongs to the exportin family.</text>
</comment>
<evidence type="ECO:0000256" key="5">
    <source>
        <dbReference type="ARBA" id="ARBA00023242"/>
    </source>
</evidence>
<protein>
    <recommendedName>
        <fullName evidence="6">Exportin-1 C-terminal domain-containing protein</fullName>
    </recommendedName>
</protein>
<dbReference type="GO" id="GO:0005634">
    <property type="term" value="C:nucleus"/>
    <property type="evidence" value="ECO:0007669"/>
    <property type="project" value="UniProtKB-SubCell"/>
</dbReference>
<dbReference type="GO" id="GO:0015031">
    <property type="term" value="P:protein transport"/>
    <property type="evidence" value="ECO:0007669"/>
    <property type="project" value="UniProtKB-KW"/>
</dbReference>
<dbReference type="EMBL" id="CAJOBP010065688">
    <property type="protein sequence ID" value="CAF4866060.1"/>
    <property type="molecule type" value="Genomic_DNA"/>
</dbReference>
<evidence type="ECO:0000256" key="2">
    <source>
        <dbReference type="ARBA" id="ARBA00009466"/>
    </source>
</evidence>
<proteinExistence type="inferred from homology"/>
<gene>
    <name evidence="7" type="ORF">UJA718_LOCUS44084</name>
</gene>
<keyword evidence="4" id="KW-0653">Protein transport</keyword>
<dbReference type="GO" id="GO:0005049">
    <property type="term" value="F:nuclear export signal receptor activity"/>
    <property type="evidence" value="ECO:0007669"/>
    <property type="project" value="InterPro"/>
</dbReference>
<evidence type="ECO:0000256" key="3">
    <source>
        <dbReference type="ARBA" id="ARBA00022448"/>
    </source>
</evidence>
<sequence>MQLPNDVWNTIISEAKKSVDCLKDPEVVSNILNILKTNIRASKALGAPYVHQLTKIYQDILHIYKVTSENINQAIRMNGPMVVK</sequence>
<keyword evidence="5" id="KW-0539">Nucleus</keyword>
<evidence type="ECO:0000256" key="1">
    <source>
        <dbReference type="ARBA" id="ARBA00004123"/>
    </source>
</evidence>
<feature type="domain" description="Exportin-1 C-terminal" evidence="6">
    <location>
        <begin position="52"/>
        <end position="84"/>
    </location>
</feature>
<feature type="non-terminal residue" evidence="7">
    <location>
        <position position="84"/>
    </location>
</feature>
<comment type="caution">
    <text evidence="7">The sequence shown here is derived from an EMBL/GenBank/DDBJ whole genome shotgun (WGS) entry which is preliminary data.</text>
</comment>
<dbReference type="AlphaFoldDB" id="A0A821SVJ5"/>
<organism evidence="7 8">
    <name type="scientific">Rotaria socialis</name>
    <dbReference type="NCBI Taxonomy" id="392032"/>
    <lineage>
        <taxon>Eukaryota</taxon>
        <taxon>Metazoa</taxon>
        <taxon>Spiralia</taxon>
        <taxon>Gnathifera</taxon>
        <taxon>Rotifera</taxon>
        <taxon>Eurotatoria</taxon>
        <taxon>Bdelloidea</taxon>
        <taxon>Philodinida</taxon>
        <taxon>Philodinidae</taxon>
        <taxon>Rotaria</taxon>
    </lineage>
</organism>
<comment type="subcellular location">
    <subcellularLocation>
        <location evidence="1">Nucleus</location>
    </subcellularLocation>
</comment>